<sequence length="157" mass="18016">MTKTEEEEEVTDLFKTSSKRWIDWCNEYTQNVAHSGDDMSRQLTGPFLDFKVDLQRLARRMLAIDNSVRVFGKELELLAIQLIQFDPLCMEAAQQVREFQASSEAFVAVRAGILALQWANNKEVMKVCLYTDSMEFVKWLINPVAAPTLQLCSSLLF</sequence>
<evidence type="ECO:0008006" key="3">
    <source>
        <dbReference type="Google" id="ProtNLM"/>
    </source>
</evidence>
<protein>
    <recommendedName>
        <fullName evidence="3">RNase H type-1 domain-containing protein</fullName>
    </recommendedName>
</protein>
<dbReference type="AlphaFoldDB" id="A0AAV6LEH2"/>
<organism evidence="1 2">
    <name type="scientific">Rhododendron griersonianum</name>
    <dbReference type="NCBI Taxonomy" id="479676"/>
    <lineage>
        <taxon>Eukaryota</taxon>
        <taxon>Viridiplantae</taxon>
        <taxon>Streptophyta</taxon>
        <taxon>Embryophyta</taxon>
        <taxon>Tracheophyta</taxon>
        <taxon>Spermatophyta</taxon>
        <taxon>Magnoliopsida</taxon>
        <taxon>eudicotyledons</taxon>
        <taxon>Gunneridae</taxon>
        <taxon>Pentapetalae</taxon>
        <taxon>asterids</taxon>
        <taxon>Ericales</taxon>
        <taxon>Ericaceae</taxon>
        <taxon>Ericoideae</taxon>
        <taxon>Rhodoreae</taxon>
        <taxon>Rhododendron</taxon>
    </lineage>
</organism>
<comment type="caution">
    <text evidence="1">The sequence shown here is derived from an EMBL/GenBank/DDBJ whole genome shotgun (WGS) entry which is preliminary data.</text>
</comment>
<evidence type="ECO:0000313" key="2">
    <source>
        <dbReference type="Proteomes" id="UP000823749"/>
    </source>
</evidence>
<gene>
    <name evidence="1" type="ORF">RHGRI_005703</name>
</gene>
<accession>A0AAV6LEH2</accession>
<dbReference type="EMBL" id="JACTNZ010000002">
    <property type="protein sequence ID" value="KAG5563044.1"/>
    <property type="molecule type" value="Genomic_DNA"/>
</dbReference>
<name>A0AAV6LEH2_9ERIC</name>
<proteinExistence type="predicted"/>
<reference evidence="1" key="1">
    <citation type="submission" date="2020-08" db="EMBL/GenBank/DDBJ databases">
        <title>Plant Genome Project.</title>
        <authorList>
            <person name="Zhang R.-G."/>
        </authorList>
    </citation>
    <scope>NUCLEOTIDE SEQUENCE</scope>
    <source>
        <strain evidence="1">WSP0</strain>
        <tissue evidence="1">Leaf</tissue>
    </source>
</reference>
<keyword evidence="2" id="KW-1185">Reference proteome</keyword>
<evidence type="ECO:0000313" key="1">
    <source>
        <dbReference type="EMBL" id="KAG5563044.1"/>
    </source>
</evidence>
<dbReference type="Proteomes" id="UP000823749">
    <property type="component" value="Chromosome 2"/>
</dbReference>